<evidence type="ECO:0000313" key="6">
    <source>
        <dbReference type="EMBL" id="MST54920.1"/>
    </source>
</evidence>
<dbReference type="SMART" id="SM00421">
    <property type="entry name" value="HTH_LUXR"/>
    <property type="match status" value="1"/>
</dbReference>
<dbReference type="GO" id="GO:0003677">
    <property type="term" value="F:DNA binding"/>
    <property type="evidence" value="ECO:0007669"/>
    <property type="project" value="UniProtKB-KW"/>
</dbReference>
<dbReference type="InterPro" id="IPR000792">
    <property type="entry name" value="Tscrpt_reg_LuxR_C"/>
</dbReference>
<dbReference type="Gene3D" id="3.40.50.2300">
    <property type="match status" value="1"/>
</dbReference>
<dbReference type="Pfam" id="PF00072">
    <property type="entry name" value="Response_reg"/>
    <property type="match status" value="1"/>
</dbReference>
<dbReference type="PROSITE" id="PS50110">
    <property type="entry name" value="RESPONSE_REGULATORY"/>
    <property type="match status" value="1"/>
</dbReference>
<name>A0A6L5Y9F0_9BACT</name>
<comment type="caution">
    <text evidence="6">The sequence shown here is derived from an EMBL/GenBank/DDBJ whole genome shotgun (WGS) entry which is preliminary data.</text>
</comment>
<dbReference type="CDD" id="cd06170">
    <property type="entry name" value="LuxR_C_like"/>
    <property type="match status" value="1"/>
</dbReference>
<feature type="domain" description="HTH luxR-type" evidence="4">
    <location>
        <begin position="132"/>
        <end position="197"/>
    </location>
</feature>
<dbReference type="EMBL" id="VUNH01000002">
    <property type="protein sequence ID" value="MST54920.1"/>
    <property type="molecule type" value="Genomic_DNA"/>
</dbReference>
<feature type="modified residue" description="4-aspartylphosphate" evidence="3">
    <location>
        <position position="54"/>
    </location>
</feature>
<dbReference type="SMART" id="SM00448">
    <property type="entry name" value="REC"/>
    <property type="match status" value="1"/>
</dbReference>
<dbReference type="SUPFAM" id="SSF46894">
    <property type="entry name" value="C-terminal effector domain of the bipartite response regulators"/>
    <property type="match status" value="1"/>
</dbReference>
<feature type="domain" description="Response regulatory" evidence="5">
    <location>
        <begin position="3"/>
        <end position="120"/>
    </location>
</feature>
<dbReference type="RefSeq" id="WP_154528032.1">
    <property type="nucleotide sequence ID" value="NZ_VUNH01000002.1"/>
</dbReference>
<proteinExistence type="predicted"/>
<evidence type="ECO:0000256" key="2">
    <source>
        <dbReference type="ARBA" id="ARBA00023125"/>
    </source>
</evidence>
<dbReference type="SUPFAM" id="SSF52172">
    <property type="entry name" value="CheY-like"/>
    <property type="match status" value="1"/>
</dbReference>
<evidence type="ECO:0000256" key="3">
    <source>
        <dbReference type="PROSITE-ProRule" id="PRU00169"/>
    </source>
</evidence>
<dbReference type="PRINTS" id="PR00038">
    <property type="entry name" value="HTHLUXR"/>
</dbReference>
<accession>A0A6L5Y9F0</accession>
<dbReference type="InterPro" id="IPR016032">
    <property type="entry name" value="Sig_transdc_resp-reg_C-effctor"/>
</dbReference>
<dbReference type="InterPro" id="IPR011006">
    <property type="entry name" value="CheY-like_superfamily"/>
</dbReference>
<dbReference type="GO" id="GO:0006355">
    <property type="term" value="P:regulation of DNA-templated transcription"/>
    <property type="evidence" value="ECO:0007669"/>
    <property type="project" value="InterPro"/>
</dbReference>
<dbReference type="GO" id="GO:0000160">
    <property type="term" value="P:phosphorelay signal transduction system"/>
    <property type="evidence" value="ECO:0007669"/>
    <property type="project" value="InterPro"/>
</dbReference>
<evidence type="ECO:0000259" key="4">
    <source>
        <dbReference type="PROSITE" id="PS50043"/>
    </source>
</evidence>
<keyword evidence="7" id="KW-1185">Reference proteome</keyword>
<dbReference type="InterPro" id="IPR001789">
    <property type="entry name" value="Sig_transdc_resp-reg_receiver"/>
</dbReference>
<evidence type="ECO:0000259" key="5">
    <source>
        <dbReference type="PROSITE" id="PS50110"/>
    </source>
</evidence>
<dbReference type="CDD" id="cd17535">
    <property type="entry name" value="REC_NarL-like"/>
    <property type="match status" value="1"/>
</dbReference>
<dbReference type="PANTHER" id="PTHR43214">
    <property type="entry name" value="TWO-COMPONENT RESPONSE REGULATOR"/>
    <property type="match status" value="1"/>
</dbReference>
<dbReference type="InterPro" id="IPR058245">
    <property type="entry name" value="NreC/VraR/RcsB-like_REC"/>
</dbReference>
<dbReference type="InterPro" id="IPR039420">
    <property type="entry name" value="WalR-like"/>
</dbReference>
<reference evidence="6 7" key="1">
    <citation type="submission" date="2019-08" db="EMBL/GenBank/DDBJ databases">
        <title>In-depth cultivation of the pig gut microbiome towards novel bacterial diversity and tailored functional studies.</title>
        <authorList>
            <person name="Wylensek D."/>
            <person name="Hitch T.C.A."/>
            <person name="Clavel T."/>
        </authorList>
    </citation>
    <scope>NUCLEOTIDE SEQUENCE [LARGE SCALE GENOMIC DNA]</scope>
    <source>
        <strain evidence="6 7">SM-530-WT-4B</strain>
    </source>
</reference>
<dbReference type="PROSITE" id="PS50043">
    <property type="entry name" value="HTH_LUXR_2"/>
    <property type="match status" value="1"/>
</dbReference>
<dbReference type="AlphaFoldDB" id="A0A6L5Y9F0"/>
<keyword evidence="2" id="KW-0238">DNA-binding</keyword>
<evidence type="ECO:0000256" key="1">
    <source>
        <dbReference type="ARBA" id="ARBA00022553"/>
    </source>
</evidence>
<protein>
    <submittedName>
        <fullName evidence="6">Response regulator transcription factor</fullName>
    </submittedName>
</protein>
<dbReference type="Proteomes" id="UP000473699">
    <property type="component" value="Unassembled WGS sequence"/>
</dbReference>
<sequence length="203" mass="22378">MVRIMIVEDQTMVRDALKNSLDGVGDFRVIAAIADAALAELYCERTSPDLVLMDVCTENDSSGLDAAAAIKKRFPRVRVVMMTGLPEVTFVERAREAGADSFVYKDLGVDGLARVIRDTCAGKSVYPGRREEALNFGELTRREREVLVLICDGLSRREIAERLNITINSVKTHFSNILSKTGYESVAKLAIFAVSNGFINTKI</sequence>
<organism evidence="6 7">
    <name type="scientific">Pyramidobacter porci</name>
    <dbReference type="NCBI Taxonomy" id="2605789"/>
    <lineage>
        <taxon>Bacteria</taxon>
        <taxon>Thermotogati</taxon>
        <taxon>Synergistota</taxon>
        <taxon>Synergistia</taxon>
        <taxon>Synergistales</taxon>
        <taxon>Dethiosulfovibrionaceae</taxon>
        <taxon>Pyramidobacter</taxon>
    </lineage>
</organism>
<dbReference type="Pfam" id="PF00196">
    <property type="entry name" value="GerE"/>
    <property type="match status" value="1"/>
</dbReference>
<keyword evidence="1 3" id="KW-0597">Phosphoprotein</keyword>
<gene>
    <name evidence="6" type="ORF">FYJ74_02485</name>
</gene>
<evidence type="ECO:0000313" key="7">
    <source>
        <dbReference type="Proteomes" id="UP000473699"/>
    </source>
</evidence>